<name>A0A835SPB0_CHLIN</name>
<sequence length="329" mass="33008">MVSCQNNKTLTSPRSALKGAVLPAGRGVVKHSAANSKAKKVQRALETVFEETAGHSPSFFSMRGVLASPPRADGVRKLQRRPGALLPAFGRLRAQEGRDMPAQRKATPIKDAAAGLRVGWGRHRLGARCAVDDLAAELGATCQLRSALKQQEQLQQQQGLGLGPQQELLGPQGLQGQGQGLPQEQQQHALAGGGPGGVDATAAAAVEAAGAGGGSAGCTPAVRAWPRGPGSFGLRMAVAAAAAAAACNAVAAAPQGSLGPLAPAAAPSPMEPSPIAGLVSLSQPQSQPEPAVMGVPLPLQACRLAFEAGAGPGAAMQVMRAGGGAEAME</sequence>
<evidence type="ECO:0000256" key="1">
    <source>
        <dbReference type="SAM" id="MobiDB-lite"/>
    </source>
</evidence>
<keyword evidence="3" id="KW-1185">Reference proteome</keyword>
<comment type="caution">
    <text evidence="2">The sequence shown here is derived from an EMBL/GenBank/DDBJ whole genome shotgun (WGS) entry which is preliminary data.</text>
</comment>
<proteinExistence type="predicted"/>
<accession>A0A835SPB0</accession>
<feature type="compositionally biased region" description="Low complexity" evidence="1">
    <location>
        <begin position="163"/>
        <end position="172"/>
    </location>
</feature>
<reference evidence="2" key="1">
    <citation type="journal article" date="2020" name="bioRxiv">
        <title>Comparative genomics of Chlamydomonas.</title>
        <authorList>
            <person name="Craig R.J."/>
            <person name="Hasan A.R."/>
            <person name="Ness R.W."/>
            <person name="Keightley P.D."/>
        </authorList>
    </citation>
    <scope>NUCLEOTIDE SEQUENCE</scope>
    <source>
        <strain evidence="2">SAG 7.73</strain>
    </source>
</reference>
<gene>
    <name evidence="2" type="ORF">HXX76_014775</name>
</gene>
<dbReference type="AlphaFoldDB" id="A0A835SPB0"/>
<organism evidence="2 3">
    <name type="scientific">Chlamydomonas incerta</name>
    <dbReference type="NCBI Taxonomy" id="51695"/>
    <lineage>
        <taxon>Eukaryota</taxon>
        <taxon>Viridiplantae</taxon>
        <taxon>Chlorophyta</taxon>
        <taxon>core chlorophytes</taxon>
        <taxon>Chlorophyceae</taxon>
        <taxon>CS clade</taxon>
        <taxon>Chlamydomonadales</taxon>
        <taxon>Chlamydomonadaceae</taxon>
        <taxon>Chlamydomonas</taxon>
    </lineage>
</organism>
<dbReference type="EMBL" id="JAEHOC010000069">
    <property type="protein sequence ID" value="KAG2424100.1"/>
    <property type="molecule type" value="Genomic_DNA"/>
</dbReference>
<evidence type="ECO:0000313" key="3">
    <source>
        <dbReference type="Proteomes" id="UP000650467"/>
    </source>
</evidence>
<protein>
    <submittedName>
        <fullName evidence="2">Uncharacterized protein</fullName>
    </submittedName>
</protein>
<dbReference type="Proteomes" id="UP000650467">
    <property type="component" value="Unassembled WGS sequence"/>
</dbReference>
<dbReference type="OrthoDB" id="525117at2759"/>
<evidence type="ECO:0000313" key="2">
    <source>
        <dbReference type="EMBL" id="KAG2424100.1"/>
    </source>
</evidence>
<feature type="compositionally biased region" description="Low complexity" evidence="1">
    <location>
        <begin position="180"/>
        <end position="190"/>
    </location>
</feature>
<feature type="region of interest" description="Disordered" evidence="1">
    <location>
        <begin position="163"/>
        <end position="197"/>
    </location>
</feature>